<dbReference type="Pfam" id="PF00356">
    <property type="entry name" value="LacI"/>
    <property type="match status" value="1"/>
</dbReference>
<dbReference type="Proteomes" id="UP000228755">
    <property type="component" value="Unassembled WGS sequence"/>
</dbReference>
<evidence type="ECO:0000256" key="1">
    <source>
        <dbReference type="ARBA" id="ARBA00023015"/>
    </source>
</evidence>
<dbReference type="Gene3D" id="1.10.260.40">
    <property type="entry name" value="lambda repressor-like DNA-binding domains"/>
    <property type="match status" value="1"/>
</dbReference>
<dbReference type="CDD" id="cd01392">
    <property type="entry name" value="HTH_LacI"/>
    <property type="match status" value="1"/>
</dbReference>
<keyword evidence="1" id="KW-0805">Transcription regulation</keyword>
<dbReference type="InterPro" id="IPR000843">
    <property type="entry name" value="HTH_LacI"/>
</dbReference>
<comment type="caution">
    <text evidence="5">The sequence shown here is derived from an EMBL/GenBank/DDBJ whole genome shotgun (WGS) entry which is preliminary data.</text>
</comment>
<dbReference type="PANTHER" id="PTHR30146:SF155">
    <property type="entry name" value="ALANINE RACEMASE"/>
    <property type="match status" value="1"/>
</dbReference>
<dbReference type="GO" id="GO:0000976">
    <property type="term" value="F:transcription cis-regulatory region binding"/>
    <property type="evidence" value="ECO:0007669"/>
    <property type="project" value="TreeGrafter"/>
</dbReference>
<keyword evidence="6" id="KW-1185">Reference proteome</keyword>
<evidence type="ECO:0000313" key="5">
    <source>
        <dbReference type="EMBL" id="PJM79596.1"/>
    </source>
</evidence>
<dbReference type="Gene3D" id="3.40.50.2300">
    <property type="match status" value="2"/>
</dbReference>
<organism evidence="5 6">
    <name type="scientific">Bifidobacterium scaligerum</name>
    <dbReference type="NCBI Taxonomy" id="2052656"/>
    <lineage>
        <taxon>Bacteria</taxon>
        <taxon>Bacillati</taxon>
        <taxon>Actinomycetota</taxon>
        <taxon>Actinomycetes</taxon>
        <taxon>Bifidobacteriales</taxon>
        <taxon>Bifidobacteriaceae</taxon>
        <taxon>Bifidobacterium</taxon>
    </lineage>
</organism>
<dbReference type="SMART" id="SM00354">
    <property type="entry name" value="HTH_LACI"/>
    <property type="match status" value="1"/>
</dbReference>
<dbReference type="InterPro" id="IPR010982">
    <property type="entry name" value="Lambda_DNA-bd_dom_sf"/>
</dbReference>
<proteinExistence type="predicted"/>
<dbReference type="SUPFAM" id="SSF53822">
    <property type="entry name" value="Periplasmic binding protein-like I"/>
    <property type="match status" value="1"/>
</dbReference>
<dbReference type="EMBL" id="PGLQ01000001">
    <property type="protein sequence ID" value="PJM79596.1"/>
    <property type="molecule type" value="Genomic_DNA"/>
</dbReference>
<dbReference type="RefSeq" id="WP_100495336.1">
    <property type="nucleotide sequence ID" value="NZ_PGLQ01000001.1"/>
</dbReference>
<accession>A0A2M9HS13</accession>
<evidence type="ECO:0000313" key="6">
    <source>
        <dbReference type="Proteomes" id="UP000228755"/>
    </source>
</evidence>
<dbReference type="InterPro" id="IPR028082">
    <property type="entry name" value="Peripla_BP_I"/>
</dbReference>
<dbReference type="GO" id="GO:0003700">
    <property type="term" value="F:DNA-binding transcription factor activity"/>
    <property type="evidence" value="ECO:0007669"/>
    <property type="project" value="TreeGrafter"/>
</dbReference>
<gene>
    <name evidence="5" type="ORF">CUU80_00065</name>
</gene>
<evidence type="ECO:0000259" key="4">
    <source>
        <dbReference type="PROSITE" id="PS50932"/>
    </source>
</evidence>
<keyword evidence="3" id="KW-0804">Transcription</keyword>
<evidence type="ECO:0000256" key="2">
    <source>
        <dbReference type="ARBA" id="ARBA00023125"/>
    </source>
</evidence>
<dbReference type="PROSITE" id="PS50932">
    <property type="entry name" value="HTH_LACI_2"/>
    <property type="match status" value="1"/>
</dbReference>
<dbReference type="InterPro" id="IPR046335">
    <property type="entry name" value="LacI/GalR-like_sensor"/>
</dbReference>
<dbReference type="OrthoDB" id="252678at2"/>
<keyword evidence="2" id="KW-0238">DNA-binding</keyword>
<protein>
    <submittedName>
        <fullName evidence="5">LacI family transcriptional regulator</fullName>
    </submittedName>
</protein>
<dbReference type="AlphaFoldDB" id="A0A2M9HS13"/>
<sequence length="330" mass="36500">MVNISDVARAAGVSKATVSYVLSNDPRITEQTANKVRKAVKELGYTVNHAARALSANETKTFGIVSPAYHSNYLSGLFGLHVYLMSECAAQYGYDTLFIGNDDGAEAMLKAWNSRKVDGFILMDVRDDDPRMRIAAKMNMPTVVFGSPKDSFGLDVVDSDFVKESENIIDFLESENHAEITLVLWSKQIFKRRLGFALRFYDSIMAIADRHGLVVHAVSPDDDNADPTQIIEQALDAYPQSTAMVIYNEPATIVGPRTFAQLDIRVPDDLRVVTVFPKQLVTTMKIPFAAVQTDVGQLAKASMQLLMSRVANRDAPKAEVLFDFPLVIEP</sequence>
<reference evidence="5 6" key="1">
    <citation type="submission" date="2017-11" db="EMBL/GenBank/DDBJ databases">
        <title>Draft genome sequences of strains TRE 1, TRE D, TRE H and TRI 7, isolated from tamarins, belonging to four potential novel Bifidobacterium species.</title>
        <authorList>
            <person name="Mattarelli P."/>
            <person name="Modesto M."/>
            <person name="Bonetti A."/>
            <person name="Puglisi E."/>
            <person name="Morelli L."/>
        </authorList>
    </citation>
    <scope>NUCLEOTIDE SEQUENCE [LARGE SCALE GENOMIC DNA]</scope>
    <source>
        <strain evidence="6">TRED</strain>
    </source>
</reference>
<dbReference type="PANTHER" id="PTHR30146">
    <property type="entry name" value="LACI-RELATED TRANSCRIPTIONAL REPRESSOR"/>
    <property type="match status" value="1"/>
</dbReference>
<feature type="domain" description="HTH lacI-type" evidence="4">
    <location>
        <begin position="2"/>
        <end position="56"/>
    </location>
</feature>
<name>A0A2M9HS13_9BIFI</name>
<dbReference type="Pfam" id="PF13377">
    <property type="entry name" value="Peripla_BP_3"/>
    <property type="match status" value="1"/>
</dbReference>
<evidence type="ECO:0000256" key="3">
    <source>
        <dbReference type="ARBA" id="ARBA00023163"/>
    </source>
</evidence>
<dbReference type="SUPFAM" id="SSF47413">
    <property type="entry name" value="lambda repressor-like DNA-binding domains"/>
    <property type="match status" value="1"/>
</dbReference>
<dbReference type="PROSITE" id="PS00356">
    <property type="entry name" value="HTH_LACI_1"/>
    <property type="match status" value="1"/>
</dbReference>